<name>A0ABY6JCB1_9ENTR</name>
<keyword evidence="6" id="KW-1185">Reference proteome</keyword>
<evidence type="ECO:0000256" key="3">
    <source>
        <dbReference type="ARBA" id="ARBA00023125"/>
    </source>
</evidence>
<comment type="similarity">
    <text evidence="1">Belongs to the type-I restriction system S methylase family.</text>
</comment>
<dbReference type="PANTHER" id="PTHR30408:SF12">
    <property type="entry name" value="TYPE I RESTRICTION ENZYME MJAVIII SPECIFICITY SUBUNIT"/>
    <property type="match status" value="1"/>
</dbReference>
<evidence type="ECO:0000256" key="1">
    <source>
        <dbReference type="ARBA" id="ARBA00010923"/>
    </source>
</evidence>
<dbReference type="InterPro" id="IPR000055">
    <property type="entry name" value="Restrct_endonuc_typeI_TRD"/>
</dbReference>
<keyword evidence="5" id="KW-0540">Nuclease</keyword>
<keyword evidence="5" id="KW-0255">Endonuclease</keyword>
<dbReference type="RefSeq" id="WP_264384850.1">
    <property type="nucleotide sequence ID" value="NZ_CP074352.1"/>
</dbReference>
<dbReference type="PANTHER" id="PTHR30408">
    <property type="entry name" value="TYPE-1 RESTRICTION ENZYME ECOKI SPECIFICITY PROTEIN"/>
    <property type="match status" value="1"/>
</dbReference>
<gene>
    <name evidence="5" type="ORF">KFZ77_16790</name>
</gene>
<evidence type="ECO:0000313" key="6">
    <source>
        <dbReference type="Proteomes" id="UP001156318"/>
    </source>
</evidence>
<protein>
    <submittedName>
        <fullName evidence="5">Restriction endonuclease subunit S</fullName>
    </submittedName>
</protein>
<dbReference type="Pfam" id="PF01420">
    <property type="entry name" value="Methylase_S"/>
    <property type="match status" value="2"/>
</dbReference>
<dbReference type="SUPFAM" id="SSF116734">
    <property type="entry name" value="DNA methylase specificity domain"/>
    <property type="match status" value="2"/>
</dbReference>
<dbReference type="GO" id="GO:0004519">
    <property type="term" value="F:endonuclease activity"/>
    <property type="evidence" value="ECO:0007669"/>
    <property type="project" value="UniProtKB-KW"/>
</dbReference>
<organism evidence="5 6">
    <name type="scientific">Siccibacter colletis</name>
    <dbReference type="NCBI Taxonomy" id="1505757"/>
    <lineage>
        <taxon>Bacteria</taxon>
        <taxon>Pseudomonadati</taxon>
        <taxon>Pseudomonadota</taxon>
        <taxon>Gammaproteobacteria</taxon>
        <taxon>Enterobacterales</taxon>
        <taxon>Enterobacteriaceae</taxon>
        <taxon>Siccibacter</taxon>
    </lineage>
</organism>
<proteinExistence type="inferred from homology"/>
<dbReference type="Proteomes" id="UP001156318">
    <property type="component" value="Chromosome"/>
</dbReference>
<dbReference type="InterPro" id="IPR052021">
    <property type="entry name" value="Type-I_RS_S_subunit"/>
</dbReference>
<feature type="domain" description="Type I restriction modification DNA specificity" evidence="4">
    <location>
        <begin position="7"/>
        <end position="171"/>
    </location>
</feature>
<reference evidence="5 6" key="1">
    <citation type="submission" date="2021-05" db="EMBL/GenBank/DDBJ databases">
        <title>Isolation, identification, and the growth promoting effects of Pantoea dispersa strain YSD J2 from the aboveground leaves of Cyperus esculentus L.Var. Sativus.</title>
        <authorList>
            <person name="Wang S."/>
            <person name="Tang X.M."/>
            <person name="Huang Y.N."/>
        </authorList>
    </citation>
    <scope>NUCLEOTIDE SEQUENCE [LARGE SCALE GENOMIC DNA]</scope>
    <source>
        <strain evidence="6">YSD YN2</strain>
    </source>
</reference>
<keyword evidence="2" id="KW-0680">Restriction system</keyword>
<evidence type="ECO:0000313" key="5">
    <source>
        <dbReference type="EMBL" id="UYU31466.1"/>
    </source>
</evidence>
<feature type="domain" description="Type I restriction modification DNA specificity" evidence="4">
    <location>
        <begin position="204"/>
        <end position="372"/>
    </location>
</feature>
<accession>A0ABY6JCB1</accession>
<keyword evidence="5" id="KW-0378">Hydrolase</keyword>
<dbReference type="Gene3D" id="3.90.220.20">
    <property type="entry name" value="DNA methylase specificity domains"/>
    <property type="match status" value="2"/>
</dbReference>
<keyword evidence="3" id="KW-0238">DNA-binding</keyword>
<dbReference type="InterPro" id="IPR044946">
    <property type="entry name" value="Restrct_endonuc_typeI_TRD_sf"/>
</dbReference>
<sequence>MVEQKLPEGWQMVKFGDIAKHISKRIEPSETDLDIYVGLEHLDPDSLKIKRHGTPSDVEGQKLLVKKGQIIFGKRRAYQRKVAVADWDCICSAHAMVLEANSAKVIPEFLPFFMQSDVFMNRAVAISEGSLSPTIKWKILAQQEFLIPPTDKQETYVSILKKISSVVASSERALAQANLLHDVLGIKSYSTTKKLTTLDSLCIKIQDGTHFSPQNIGSSGDYQYVTSKNIRMGKMEFLEKEYISQEEHKKIYTRCDVRKGDILLTKDGANTGNVCLNELDSEISLLSSVAFLRVDPNKADCNYVYHWLMLRTTQRDISSQMAGNAITRLTLKKIKSMMIPDLCLNEQKRIGDLLSRSHALIQIFNNKIEHLKRLNRAILAAEEN</sequence>
<evidence type="ECO:0000259" key="4">
    <source>
        <dbReference type="Pfam" id="PF01420"/>
    </source>
</evidence>
<dbReference type="EMBL" id="CP074352">
    <property type="protein sequence ID" value="UYU31466.1"/>
    <property type="molecule type" value="Genomic_DNA"/>
</dbReference>
<evidence type="ECO:0000256" key="2">
    <source>
        <dbReference type="ARBA" id="ARBA00022747"/>
    </source>
</evidence>